<dbReference type="EMBL" id="CADEAL010000236">
    <property type="protein sequence ID" value="CAB1416994.1"/>
    <property type="molecule type" value="Genomic_DNA"/>
</dbReference>
<feature type="compositionally biased region" description="Basic and acidic residues" evidence="1">
    <location>
        <begin position="130"/>
        <end position="142"/>
    </location>
</feature>
<name>A0A9N7TR34_PLEPL</name>
<evidence type="ECO:0000313" key="2">
    <source>
        <dbReference type="EMBL" id="CAB1416994.1"/>
    </source>
</evidence>
<organism evidence="2 3">
    <name type="scientific">Pleuronectes platessa</name>
    <name type="common">European plaice</name>
    <dbReference type="NCBI Taxonomy" id="8262"/>
    <lineage>
        <taxon>Eukaryota</taxon>
        <taxon>Metazoa</taxon>
        <taxon>Chordata</taxon>
        <taxon>Craniata</taxon>
        <taxon>Vertebrata</taxon>
        <taxon>Euteleostomi</taxon>
        <taxon>Actinopterygii</taxon>
        <taxon>Neopterygii</taxon>
        <taxon>Teleostei</taxon>
        <taxon>Neoteleostei</taxon>
        <taxon>Acanthomorphata</taxon>
        <taxon>Carangaria</taxon>
        <taxon>Pleuronectiformes</taxon>
        <taxon>Pleuronectoidei</taxon>
        <taxon>Pleuronectidae</taxon>
        <taxon>Pleuronectes</taxon>
    </lineage>
</organism>
<comment type="caution">
    <text evidence="2">The sequence shown here is derived from an EMBL/GenBank/DDBJ whole genome shotgun (WGS) entry which is preliminary data.</text>
</comment>
<keyword evidence="3" id="KW-1185">Reference proteome</keyword>
<feature type="region of interest" description="Disordered" evidence="1">
    <location>
        <begin position="113"/>
        <end position="142"/>
    </location>
</feature>
<gene>
    <name evidence="2" type="ORF">PLEPLA_LOCUS4787</name>
</gene>
<evidence type="ECO:0000313" key="3">
    <source>
        <dbReference type="Proteomes" id="UP001153269"/>
    </source>
</evidence>
<reference evidence="2" key="1">
    <citation type="submission" date="2020-03" db="EMBL/GenBank/DDBJ databases">
        <authorList>
            <person name="Weist P."/>
        </authorList>
    </citation>
    <scope>NUCLEOTIDE SEQUENCE</scope>
</reference>
<dbReference type="AlphaFoldDB" id="A0A9N7TR34"/>
<accession>A0A9N7TR34</accession>
<evidence type="ECO:0000256" key="1">
    <source>
        <dbReference type="SAM" id="MobiDB-lite"/>
    </source>
</evidence>
<feature type="region of interest" description="Disordered" evidence="1">
    <location>
        <begin position="1"/>
        <end position="26"/>
    </location>
</feature>
<sequence length="142" mass="15883">MKRTFQKDKRESTRASRARASVTKRNSQKLNLVSKCSQLSPCTPISARCSRCSAQDGPRGGMGSFHAITRKLPPLLERAATGYREQDNVLNMRDPPKAPPLYSRRWECAESQEQNTCRRTEATAEACSTTEHDAGLPERGEE</sequence>
<dbReference type="Proteomes" id="UP001153269">
    <property type="component" value="Unassembled WGS sequence"/>
</dbReference>
<proteinExistence type="predicted"/>
<feature type="compositionally biased region" description="Basic and acidic residues" evidence="1">
    <location>
        <begin position="1"/>
        <end position="14"/>
    </location>
</feature>
<protein>
    <submittedName>
        <fullName evidence="2">Uncharacterized protein</fullName>
    </submittedName>
</protein>